<evidence type="ECO:0000256" key="1">
    <source>
        <dbReference type="SAM" id="MobiDB-lite"/>
    </source>
</evidence>
<feature type="region of interest" description="Disordered" evidence="1">
    <location>
        <begin position="1"/>
        <end position="45"/>
    </location>
</feature>
<comment type="caution">
    <text evidence="2">The sequence shown here is derived from an EMBL/GenBank/DDBJ whole genome shotgun (WGS) entry which is preliminary data.</text>
</comment>
<reference evidence="2 3" key="1">
    <citation type="journal article" date="2020" name="ISME J.">
        <title>Uncovering the hidden diversity of litter-decomposition mechanisms in mushroom-forming fungi.</title>
        <authorList>
            <person name="Floudas D."/>
            <person name="Bentzer J."/>
            <person name="Ahren D."/>
            <person name="Johansson T."/>
            <person name="Persson P."/>
            <person name="Tunlid A."/>
        </authorList>
    </citation>
    <scope>NUCLEOTIDE SEQUENCE [LARGE SCALE GENOMIC DNA]</scope>
    <source>
        <strain evidence="2 3">CBS 175.51</strain>
    </source>
</reference>
<proteinExistence type="predicted"/>
<feature type="compositionally biased region" description="Basic and acidic residues" evidence="1">
    <location>
        <begin position="418"/>
        <end position="427"/>
    </location>
</feature>
<name>A0A8H5CB90_9AGAR</name>
<dbReference type="EMBL" id="JAACJK010000012">
    <property type="protein sequence ID" value="KAF5338642.1"/>
    <property type="molecule type" value="Genomic_DNA"/>
</dbReference>
<evidence type="ECO:0000313" key="2">
    <source>
        <dbReference type="EMBL" id="KAF5338642.1"/>
    </source>
</evidence>
<sequence>MPSLGARSGSQTSVISRKDPGSFHGSLILQAPSKPDKKDDRGHPEFPPEILEQVIELYFEDHAPFSLRLLHDHVKNLRLCSRLFNQTVLRCVLRTISISSSTLWLGVLRILTREMEDGASSGRAAGFVWVRQLSFVKVHDLLHTPSRLDCFNRLASLWLDFGLEGLHTQFDCVSKLFGIGLPTALVDSTSTNSIAKSSKPGSAPNAQVVLHTLKLFKVTRLPCINAYLLRAIARAFPNLVSLELQCTCRLNRSCCQTCYQDSLTLAIHSPVSRKYRSAEDLAHAFGEALKPLSSLQSIYLGLFLSPEDIIERHALHYEPPTDRLDDEEVDDSLGRLYPDSLAKCEICLSSNSFQRRYGSLEFLQNQEMLATLRMAQHIKSLENMAWDSFCQGVPVWPKSKVAEDESAQAPHKLELNAEKSGDGHDALDSSQGSVNSSQSSEGSSSTPGASHKRHPSESFKIEFKVTRDIMKNRVRVTQFNLQFPTGRNTYCSNSSHILDAYED</sequence>
<keyword evidence="3" id="KW-1185">Reference proteome</keyword>
<evidence type="ECO:0000313" key="3">
    <source>
        <dbReference type="Proteomes" id="UP000541558"/>
    </source>
</evidence>
<dbReference type="Proteomes" id="UP000541558">
    <property type="component" value="Unassembled WGS sequence"/>
</dbReference>
<gene>
    <name evidence="2" type="ORF">D9611_012754</name>
</gene>
<feature type="compositionally biased region" description="Low complexity" evidence="1">
    <location>
        <begin position="429"/>
        <end position="445"/>
    </location>
</feature>
<accession>A0A8H5CB90</accession>
<dbReference type="OrthoDB" id="3159295at2759"/>
<protein>
    <submittedName>
        <fullName evidence="2">Uncharacterized protein</fullName>
    </submittedName>
</protein>
<feature type="compositionally biased region" description="Basic and acidic residues" evidence="1">
    <location>
        <begin position="34"/>
        <end position="45"/>
    </location>
</feature>
<feature type="region of interest" description="Disordered" evidence="1">
    <location>
        <begin position="418"/>
        <end position="458"/>
    </location>
</feature>
<dbReference type="AlphaFoldDB" id="A0A8H5CB90"/>
<organism evidence="2 3">
    <name type="scientific">Ephemerocybe angulata</name>
    <dbReference type="NCBI Taxonomy" id="980116"/>
    <lineage>
        <taxon>Eukaryota</taxon>
        <taxon>Fungi</taxon>
        <taxon>Dikarya</taxon>
        <taxon>Basidiomycota</taxon>
        <taxon>Agaricomycotina</taxon>
        <taxon>Agaricomycetes</taxon>
        <taxon>Agaricomycetidae</taxon>
        <taxon>Agaricales</taxon>
        <taxon>Agaricineae</taxon>
        <taxon>Psathyrellaceae</taxon>
        <taxon>Ephemerocybe</taxon>
    </lineage>
</organism>